<dbReference type="InterPro" id="IPR046347">
    <property type="entry name" value="bZIP_sf"/>
</dbReference>
<dbReference type="AlphaFoldDB" id="A0A6P5G627"/>
<proteinExistence type="predicted"/>
<evidence type="ECO:0000256" key="5">
    <source>
        <dbReference type="SAM" id="MobiDB-lite"/>
    </source>
</evidence>
<evidence type="ECO:0000313" key="8">
    <source>
        <dbReference type="RefSeq" id="XP_020101223.1"/>
    </source>
</evidence>
<reference evidence="8" key="2">
    <citation type="submission" date="2025-08" db="UniProtKB">
        <authorList>
            <consortium name="RefSeq"/>
        </authorList>
    </citation>
    <scope>IDENTIFICATION</scope>
    <source>
        <tissue evidence="8">Leaf</tissue>
    </source>
</reference>
<dbReference type="SMART" id="SM00338">
    <property type="entry name" value="BRLZ"/>
    <property type="match status" value="1"/>
</dbReference>
<sequence>MLKLFDRSEEKKRLESMLAKLDTKSQLVQEPSLSSAREKNNKMASSVQSKVQKETAAHAEEGGSSKKLPPDRNKMKRLVNNRVSSQRCRIKRELKRMELEEKCSQLMLETQKYPVMIDYYTRQQTQLKEENEKLKQSIANVNLKLFYGEMTADYLKKEIQDLRMLYEAKVAEVQLEQQLQTQNLQYDPLAAANNFNIFFG</sequence>
<dbReference type="PANTHER" id="PTHR46391">
    <property type="entry name" value="BASIC LEUCINE ZIPPER 34"/>
    <property type="match status" value="1"/>
</dbReference>
<evidence type="ECO:0000256" key="4">
    <source>
        <dbReference type="SAM" id="Coils"/>
    </source>
</evidence>
<keyword evidence="4" id="KW-0175">Coiled coil</keyword>
<protein>
    <submittedName>
        <fullName evidence="8">Uncharacterized protein LOC109719104</fullName>
    </submittedName>
</protein>
<dbReference type="GO" id="GO:0003677">
    <property type="term" value="F:DNA binding"/>
    <property type="evidence" value="ECO:0007669"/>
    <property type="project" value="TreeGrafter"/>
</dbReference>
<keyword evidence="1" id="KW-0805">Transcription regulation</keyword>
<feature type="region of interest" description="Disordered" evidence="5">
    <location>
        <begin position="23"/>
        <end position="78"/>
    </location>
</feature>
<feature type="compositionally biased region" description="Polar residues" evidence="5">
    <location>
        <begin position="24"/>
        <end position="35"/>
    </location>
</feature>
<feature type="domain" description="BZIP" evidence="6">
    <location>
        <begin position="71"/>
        <end position="134"/>
    </location>
</feature>
<dbReference type="InterPro" id="IPR052483">
    <property type="entry name" value="bZIP_transcription_regulators"/>
</dbReference>
<dbReference type="InterPro" id="IPR004827">
    <property type="entry name" value="bZIP"/>
</dbReference>
<dbReference type="GeneID" id="109719104"/>
<feature type="compositionally biased region" description="Basic and acidic residues" evidence="5">
    <location>
        <begin position="51"/>
        <end position="73"/>
    </location>
</feature>
<evidence type="ECO:0000256" key="2">
    <source>
        <dbReference type="ARBA" id="ARBA00023163"/>
    </source>
</evidence>
<dbReference type="GO" id="GO:0003700">
    <property type="term" value="F:DNA-binding transcription factor activity"/>
    <property type="evidence" value="ECO:0007669"/>
    <property type="project" value="InterPro"/>
</dbReference>
<dbReference type="GO" id="GO:0045893">
    <property type="term" value="P:positive regulation of DNA-templated transcription"/>
    <property type="evidence" value="ECO:0007669"/>
    <property type="project" value="TreeGrafter"/>
</dbReference>
<keyword evidence="3" id="KW-0539">Nucleus</keyword>
<dbReference type="SUPFAM" id="SSF57959">
    <property type="entry name" value="Leucine zipper domain"/>
    <property type="match status" value="1"/>
</dbReference>
<reference evidence="7" key="1">
    <citation type="journal article" date="2015" name="Nat. Genet.">
        <title>The pineapple genome and the evolution of CAM photosynthesis.</title>
        <authorList>
            <person name="Ming R."/>
            <person name="VanBuren R."/>
            <person name="Wai C.M."/>
            <person name="Tang H."/>
            <person name="Schatz M.C."/>
            <person name="Bowers J.E."/>
            <person name="Lyons E."/>
            <person name="Wang M.L."/>
            <person name="Chen J."/>
            <person name="Biggers E."/>
            <person name="Zhang J."/>
            <person name="Huang L."/>
            <person name="Zhang L."/>
            <person name="Miao W."/>
            <person name="Zhang J."/>
            <person name="Ye Z."/>
            <person name="Miao C."/>
            <person name="Lin Z."/>
            <person name="Wang H."/>
            <person name="Zhou H."/>
            <person name="Yim W.C."/>
            <person name="Priest H.D."/>
            <person name="Zheng C."/>
            <person name="Woodhouse M."/>
            <person name="Edger P.P."/>
            <person name="Guyot R."/>
            <person name="Guo H.B."/>
            <person name="Guo H."/>
            <person name="Zheng G."/>
            <person name="Singh R."/>
            <person name="Sharma A."/>
            <person name="Min X."/>
            <person name="Zheng Y."/>
            <person name="Lee H."/>
            <person name="Gurtowski J."/>
            <person name="Sedlazeck F.J."/>
            <person name="Harkess A."/>
            <person name="McKain M.R."/>
            <person name="Liao Z."/>
            <person name="Fang J."/>
            <person name="Liu J."/>
            <person name="Zhang X."/>
            <person name="Zhang Q."/>
            <person name="Hu W."/>
            <person name="Qin Y."/>
            <person name="Wang K."/>
            <person name="Chen L.Y."/>
            <person name="Shirley N."/>
            <person name="Lin Y.R."/>
            <person name="Liu L.Y."/>
            <person name="Hernandez A.G."/>
            <person name="Wright C.L."/>
            <person name="Bulone V."/>
            <person name="Tuskan G.A."/>
            <person name="Heath K."/>
            <person name="Zee F."/>
            <person name="Moore P.H."/>
            <person name="Sunkar R."/>
            <person name="Leebens-Mack J.H."/>
            <person name="Mockler T."/>
            <person name="Bennetzen J.L."/>
            <person name="Freeling M."/>
            <person name="Sankoff D."/>
            <person name="Paterson A.H."/>
            <person name="Zhu X."/>
            <person name="Yang X."/>
            <person name="Smith J.A."/>
            <person name="Cushman J.C."/>
            <person name="Paull R.E."/>
            <person name="Yu Q."/>
        </authorList>
    </citation>
    <scope>NUCLEOTIDE SEQUENCE [LARGE SCALE GENOMIC DNA]</scope>
    <source>
        <strain evidence="7">cv. F153</strain>
    </source>
</reference>
<keyword evidence="2" id="KW-0804">Transcription</keyword>
<accession>A0A6P5G627</accession>
<evidence type="ECO:0000259" key="6">
    <source>
        <dbReference type="PROSITE" id="PS50217"/>
    </source>
</evidence>
<evidence type="ECO:0000256" key="1">
    <source>
        <dbReference type="ARBA" id="ARBA00023015"/>
    </source>
</evidence>
<dbReference type="PANTHER" id="PTHR46391:SF20">
    <property type="entry name" value="BASIC LEUCINE ZIPPER 61"/>
    <property type="match status" value="1"/>
</dbReference>
<organism evidence="7 8">
    <name type="scientific">Ananas comosus</name>
    <name type="common">Pineapple</name>
    <name type="synonym">Ananas ananas</name>
    <dbReference type="NCBI Taxonomy" id="4615"/>
    <lineage>
        <taxon>Eukaryota</taxon>
        <taxon>Viridiplantae</taxon>
        <taxon>Streptophyta</taxon>
        <taxon>Embryophyta</taxon>
        <taxon>Tracheophyta</taxon>
        <taxon>Spermatophyta</taxon>
        <taxon>Magnoliopsida</taxon>
        <taxon>Liliopsida</taxon>
        <taxon>Poales</taxon>
        <taxon>Bromeliaceae</taxon>
        <taxon>Bromelioideae</taxon>
        <taxon>Ananas</taxon>
    </lineage>
</organism>
<dbReference type="Proteomes" id="UP000515123">
    <property type="component" value="Linkage group 13"/>
</dbReference>
<evidence type="ECO:0000256" key="3">
    <source>
        <dbReference type="ARBA" id="ARBA00023242"/>
    </source>
</evidence>
<gene>
    <name evidence="8" type="primary">LOC109719104</name>
</gene>
<dbReference type="RefSeq" id="XP_020101223.1">
    <property type="nucleotide sequence ID" value="XM_020245634.1"/>
</dbReference>
<evidence type="ECO:0000313" key="7">
    <source>
        <dbReference type="Proteomes" id="UP000515123"/>
    </source>
</evidence>
<feature type="coiled-coil region" evidence="4">
    <location>
        <begin position="117"/>
        <end position="144"/>
    </location>
</feature>
<name>A0A6P5G627_ANACO</name>
<dbReference type="PROSITE" id="PS50217">
    <property type="entry name" value="BZIP"/>
    <property type="match status" value="1"/>
</dbReference>
<dbReference type="GO" id="GO:0005634">
    <property type="term" value="C:nucleus"/>
    <property type="evidence" value="ECO:0007669"/>
    <property type="project" value="TreeGrafter"/>
</dbReference>
<keyword evidence="7" id="KW-1185">Reference proteome</keyword>